<dbReference type="EMBL" id="CP119078">
    <property type="protein sequence ID" value="WED43847.1"/>
    <property type="molecule type" value="Genomic_DNA"/>
</dbReference>
<dbReference type="Gene3D" id="1.10.10.60">
    <property type="entry name" value="Homeodomain-like"/>
    <property type="match status" value="1"/>
</dbReference>
<evidence type="ECO:0000313" key="6">
    <source>
        <dbReference type="Proteomes" id="UP001222087"/>
    </source>
</evidence>
<reference evidence="5 6" key="1">
    <citation type="submission" date="2023-02" db="EMBL/GenBank/DDBJ databases">
        <title>Genome Sequence of L. cardiaca H63T.</title>
        <authorList>
            <person name="Lopez A.E."/>
            <person name="Cianciotto N.P."/>
        </authorList>
    </citation>
    <scope>NUCLEOTIDE SEQUENCE [LARGE SCALE GENOMIC DNA]</scope>
    <source>
        <strain evidence="5 6">H63</strain>
    </source>
</reference>
<accession>A0ABY8AT58</accession>
<dbReference type="SUPFAM" id="SSF46689">
    <property type="entry name" value="Homeodomain-like"/>
    <property type="match status" value="1"/>
</dbReference>
<sequence length="247" mass="28775">MINFPLIKSIEIHDNDQQQTILPYTVSPDLYIVLGYQYTGSLLLLNNNENIQLSRCGLSGLQTNSRKYQCSTIGTKTLLIKFYPWAMACLINEPSENFINNAFNFCDLITGSAHEKLEELLSKRYSLNKLTIHLKKFFNHLQTGKANKRLDYNFIALIQQTMSDSNYQTKYLEEISGYTIRTIERRFKELVGLTPKKFLLLKRFQSAVKFLNEGLSWKDIVEKCNYYDQAHFINDFKEFSNMTPSQV</sequence>
<evidence type="ECO:0000313" key="5">
    <source>
        <dbReference type="EMBL" id="WED43847.1"/>
    </source>
</evidence>
<evidence type="ECO:0000256" key="1">
    <source>
        <dbReference type="ARBA" id="ARBA00023015"/>
    </source>
</evidence>
<keyword evidence="2" id="KW-0238">DNA-binding</keyword>
<dbReference type="InterPro" id="IPR018060">
    <property type="entry name" value="HTH_AraC"/>
</dbReference>
<dbReference type="PROSITE" id="PS01124">
    <property type="entry name" value="HTH_ARAC_FAMILY_2"/>
    <property type="match status" value="1"/>
</dbReference>
<evidence type="ECO:0000256" key="2">
    <source>
        <dbReference type="ARBA" id="ARBA00023125"/>
    </source>
</evidence>
<name>A0ABY8AT58_9GAMM</name>
<gene>
    <name evidence="5" type="ORF">PXX05_03440</name>
</gene>
<evidence type="ECO:0000259" key="4">
    <source>
        <dbReference type="PROSITE" id="PS01124"/>
    </source>
</evidence>
<evidence type="ECO:0000256" key="3">
    <source>
        <dbReference type="ARBA" id="ARBA00023163"/>
    </source>
</evidence>
<dbReference type="InterPro" id="IPR009057">
    <property type="entry name" value="Homeodomain-like_sf"/>
</dbReference>
<feature type="domain" description="HTH araC/xylS-type" evidence="4">
    <location>
        <begin position="152"/>
        <end position="247"/>
    </location>
</feature>
<proteinExistence type="predicted"/>
<keyword evidence="1" id="KW-0805">Transcription regulation</keyword>
<dbReference type="PANTHER" id="PTHR43280">
    <property type="entry name" value="ARAC-FAMILY TRANSCRIPTIONAL REGULATOR"/>
    <property type="match status" value="1"/>
</dbReference>
<keyword evidence="6" id="KW-1185">Reference proteome</keyword>
<keyword evidence="3" id="KW-0804">Transcription</keyword>
<organism evidence="5 6">
    <name type="scientific">Legionella cardiaca</name>
    <dbReference type="NCBI Taxonomy" id="1071983"/>
    <lineage>
        <taxon>Bacteria</taxon>
        <taxon>Pseudomonadati</taxon>
        <taxon>Pseudomonadota</taxon>
        <taxon>Gammaproteobacteria</taxon>
        <taxon>Legionellales</taxon>
        <taxon>Legionellaceae</taxon>
        <taxon>Legionella</taxon>
    </lineage>
</organism>
<protein>
    <submittedName>
        <fullName evidence="5">Helix-turn-helix domain-containing protein</fullName>
    </submittedName>
</protein>
<dbReference type="PANTHER" id="PTHR43280:SF28">
    <property type="entry name" value="HTH-TYPE TRANSCRIPTIONAL ACTIVATOR RHAS"/>
    <property type="match status" value="1"/>
</dbReference>
<dbReference type="RefSeq" id="WP_275089660.1">
    <property type="nucleotide sequence ID" value="NZ_CP119078.1"/>
</dbReference>
<dbReference type="Proteomes" id="UP001222087">
    <property type="component" value="Chromosome"/>
</dbReference>
<dbReference type="SMART" id="SM00342">
    <property type="entry name" value="HTH_ARAC"/>
    <property type="match status" value="1"/>
</dbReference>
<dbReference type="Pfam" id="PF12833">
    <property type="entry name" value="HTH_18"/>
    <property type="match status" value="1"/>
</dbReference>